<dbReference type="InterPro" id="IPR015915">
    <property type="entry name" value="Kelch-typ_b-propeller"/>
</dbReference>
<gene>
    <name evidence="1" type="ORF">DM860_000578</name>
</gene>
<organism evidence="1 2">
    <name type="scientific">Cuscuta australis</name>
    <dbReference type="NCBI Taxonomy" id="267555"/>
    <lineage>
        <taxon>Eukaryota</taxon>
        <taxon>Viridiplantae</taxon>
        <taxon>Streptophyta</taxon>
        <taxon>Embryophyta</taxon>
        <taxon>Tracheophyta</taxon>
        <taxon>Spermatophyta</taxon>
        <taxon>Magnoliopsida</taxon>
        <taxon>eudicotyledons</taxon>
        <taxon>Gunneridae</taxon>
        <taxon>Pentapetalae</taxon>
        <taxon>asterids</taxon>
        <taxon>lamiids</taxon>
        <taxon>Solanales</taxon>
        <taxon>Convolvulaceae</taxon>
        <taxon>Cuscuteae</taxon>
        <taxon>Cuscuta</taxon>
        <taxon>Cuscuta subgen. Grammica</taxon>
        <taxon>Cuscuta sect. Cleistogrammica</taxon>
    </lineage>
</organism>
<sequence length="343" mass="38434">MARTGKSSVVEIDESKKNLIYVSQGVGGSLPLRRWFCLNVDDVTTHRRHLDSKNKTIPIVSYASIPHFGFFYSLSMDGSIYLIGQGQSCVRVTSCPNENEGLVVWRKLPPMLHQDRNWPSGVFGVAGRIYVFGGNNGNSVPDPYAEVYDTESDQWVALPETPKEYRGRMSFRAVVPHPNGGGSSSSKNKKIVLIKFSRQDGLYAFDPEDKTQPWSCFDADFHENLEGPVAVWKHLVLCRISNGVLRAYDYLKREFVHGNLWAPSEKVASLLDVEASTLVDLGQGRIFNVQCHPLVSDFEYWLIECFPLHFKMKNGGVAVYLGKPVCYSVSGSSMCPQVHGNFR</sequence>
<dbReference type="Proteomes" id="UP000249390">
    <property type="component" value="Unassembled WGS sequence"/>
</dbReference>
<evidence type="ECO:0000313" key="2">
    <source>
        <dbReference type="Proteomes" id="UP000249390"/>
    </source>
</evidence>
<reference evidence="1 2" key="1">
    <citation type="submission" date="2018-06" db="EMBL/GenBank/DDBJ databases">
        <title>The Genome of Cuscuta australis (Dodder) Provides Insight into the Evolution of Plant Parasitism.</title>
        <authorList>
            <person name="Liu H."/>
        </authorList>
    </citation>
    <scope>NUCLEOTIDE SEQUENCE [LARGE SCALE GENOMIC DNA]</scope>
    <source>
        <strain evidence="2">cv. Yunnan</strain>
        <tissue evidence="1">Vines</tissue>
    </source>
</reference>
<keyword evidence="2" id="KW-1185">Reference proteome</keyword>
<dbReference type="PANTHER" id="PTHR24414">
    <property type="entry name" value="F-BOX/KELCH-REPEAT PROTEIN SKIP4"/>
    <property type="match status" value="1"/>
</dbReference>
<dbReference type="Pfam" id="PF01344">
    <property type="entry name" value="Kelch_1"/>
    <property type="match status" value="1"/>
</dbReference>
<dbReference type="InterPro" id="IPR006652">
    <property type="entry name" value="Kelch_1"/>
</dbReference>
<dbReference type="SUPFAM" id="SSF117281">
    <property type="entry name" value="Kelch motif"/>
    <property type="match status" value="1"/>
</dbReference>
<evidence type="ECO:0000313" key="1">
    <source>
        <dbReference type="EMBL" id="RAL37884.1"/>
    </source>
</evidence>
<protein>
    <submittedName>
        <fullName evidence="1">Uncharacterized protein</fullName>
    </submittedName>
</protein>
<accession>A0A328CX95</accession>
<dbReference type="AlphaFoldDB" id="A0A328CX95"/>
<dbReference type="InterPro" id="IPR050354">
    <property type="entry name" value="F-box/kelch-repeat_ARATH"/>
</dbReference>
<name>A0A328CX95_9ASTE</name>
<comment type="caution">
    <text evidence="1">The sequence shown here is derived from an EMBL/GenBank/DDBJ whole genome shotgun (WGS) entry which is preliminary data.</text>
</comment>
<dbReference type="EMBL" id="NQVE01000215">
    <property type="protein sequence ID" value="RAL37884.1"/>
    <property type="molecule type" value="Genomic_DNA"/>
</dbReference>
<dbReference type="PANTHER" id="PTHR24414:SF184">
    <property type="entry name" value="GALACTOSE OXIDASE_KELCH REPEAT SUPERFAMILY PROTEIN"/>
    <property type="match status" value="1"/>
</dbReference>
<proteinExistence type="predicted"/>
<dbReference type="Gene3D" id="2.120.10.80">
    <property type="entry name" value="Kelch-type beta propeller"/>
    <property type="match status" value="1"/>
</dbReference>